<evidence type="ECO:0000313" key="2">
    <source>
        <dbReference type="EMBL" id="CAG9795976.1"/>
    </source>
</evidence>
<dbReference type="AlphaFoldDB" id="A0A9N9RGP1"/>
<evidence type="ECO:0000313" key="3">
    <source>
        <dbReference type="Proteomes" id="UP001153714"/>
    </source>
</evidence>
<gene>
    <name evidence="2" type="ORF">DIATSA_LOCUS13203</name>
</gene>
<reference evidence="2" key="1">
    <citation type="submission" date="2021-12" db="EMBL/GenBank/DDBJ databases">
        <authorList>
            <person name="King R."/>
        </authorList>
    </citation>
    <scope>NUCLEOTIDE SEQUENCE</scope>
</reference>
<feature type="domain" description="CHK kinase-like" evidence="1">
    <location>
        <begin position="125"/>
        <end position="311"/>
    </location>
</feature>
<protein>
    <recommendedName>
        <fullName evidence="1">CHK kinase-like domain-containing protein</fullName>
    </recommendedName>
</protein>
<dbReference type="Proteomes" id="UP001153714">
    <property type="component" value="Chromosome 8"/>
</dbReference>
<keyword evidence="3" id="KW-1185">Reference proteome</keyword>
<organism evidence="2 3">
    <name type="scientific">Diatraea saccharalis</name>
    <name type="common">sugarcane borer</name>
    <dbReference type="NCBI Taxonomy" id="40085"/>
    <lineage>
        <taxon>Eukaryota</taxon>
        <taxon>Metazoa</taxon>
        <taxon>Ecdysozoa</taxon>
        <taxon>Arthropoda</taxon>
        <taxon>Hexapoda</taxon>
        <taxon>Insecta</taxon>
        <taxon>Pterygota</taxon>
        <taxon>Neoptera</taxon>
        <taxon>Endopterygota</taxon>
        <taxon>Lepidoptera</taxon>
        <taxon>Glossata</taxon>
        <taxon>Ditrysia</taxon>
        <taxon>Pyraloidea</taxon>
        <taxon>Crambidae</taxon>
        <taxon>Crambinae</taxon>
        <taxon>Diatraea</taxon>
    </lineage>
</organism>
<dbReference type="SMART" id="SM00587">
    <property type="entry name" value="CHK"/>
    <property type="match status" value="1"/>
</dbReference>
<dbReference type="SUPFAM" id="SSF56112">
    <property type="entry name" value="Protein kinase-like (PK-like)"/>
    <property type="match status" value="1"/>
</dbReference>
<dbReference type="PANTHER" id="PTHR11012">
    <property type="entry name" value="PROTEIN KINASE-LIKE DOMAIN-CONTAINING"/>
    <property type="match status" value="1"/>
</dbReference>
<name>A0A9N9RGP1_9NEOP</name>
<dbReference type="EMBL" id="OU893339">
    <property type="protein sequence ID" value="CAG9795976.1"/>
    <property type="molecule type" value="Genomic_DNA"/>
</dbReference>
<proteinExistence type="predicted"/>
<sequence length="391" mass="45641">MMAHADQTLAEVLRDIARDQHYDDPHIDIDPINSGGANYTSKLYLATITSQGKDKIDVFAKVGSINEQIRAQMNADCLFRTEHIIYTKLIKIWDSLQEKYQVPDEHRFVFPKYFGGNLKKGRETVVLENLITAGYRSYDRFKSVDWDYASKSVESLAKYHALSIILEKEDPEEYRKFSDQFKFEMVDDDETQREMWAKVVEDAVALIDEELREKVVKFLQRDVRQMYIDFKTPRGLPVLVHGDYRPSNLLYRRQNNELEVLPIDYQTVHTGCPASDLIYFVVTATDEEFRREHYQRLVDHYHQTLGHALRLYKLDVEQIYPRTKFDDDLKELMSSALMLGMMVLPVVLVDAECAPRMETATGIDSFLIKPTQFFAERLAGIVRDLVRWDVI</sequence>
<accession>A0A9N9RGP1</accession>
<reference evidence="2" key="2">
    <citation type="submission" date="2022-10" db="EMBL/GenBank/DDBJ databases">
        <authorList>
            <consortium name="ENA_rothamsted_submissions"/>
            <consortium name="culmorum"/>
            <person name="King R."/>
        </authorList>
    </citation>
    <scope>NUCLEOTIDE SEQUENCE</scope>
</reference>
<dbReference type="Pfam" id="PF02958">
    <property type="entry name" value="EcKL"/>
    <property type="match status" value="1"/>
</dbReference>
<dbReference type="OrthoDB" id="411145at2759"/>
<dbReference type="InterPro" id="IPR004119">
    <property type="entry name" value="EcKL"/>
</dbReference>
<dbReference type="InterPro" id="IPR011009">
    <property type="entry name" value="Kinase-like_dom_sf"/>
</dbReference>
<dbReference type="Gene3D" id="3.90.1200.10">
    <property type="match status" value="1"/>
</dbReference>
<dbReference type="InterPro" id="IPR015897">
    <property type="entry name" value="CHK_kinase-like"/>
</dbReference>
<dbReference type="PANTHER" id="PTHR11012:SF8">
    <property type="entry name" value="JUVENILE HORMONE-INDUCIBLE PROTEIN 26"/>
    <property type="match status" value="1"/>
</dbReference>
<evidence type="ECO:0000259" key="1">
    <source>
        <dbReference type="SMART" id="SM00587"/>
    </source>
</evidence>